<dbReference type="Proteomes" id="UP000257144">
    <property type="component" value="Unassembled WGS sequence"/>
</dbReference>
<dbReference type="RefSeq" id="WP_115453438.1">
    <property type="nucleotide sequence ID" value="NZ_QNQT01000010.1"/>
</dbReference>
<dbReference type="AlphaFoldDB" id="A0A3D8GM08"/>
<organism evidence="3 4">
    <name type="scientific">Neobacillus piezotolerans</name>
    <dbReference type="NCBI Taxonomy" id="2259171"/>
    <lineage>
        <taxon>Bacteria</taxon>
        <taxon>Bacillati</taxon>
        <taxon>Bacillota</taxon>
        <taxon>Bacilli</taxon>
        <taxon>Bacillales</taxon>
        <taxon>Bacillaceae</taxon>
        <taxon>Neobacillus</taxon>
    </lineage>
</organism>
<gene>
    <name evidence="3" type="ORF">DRW41_18100</name>
</gene>
<dbReference type="InterPro" id="IPR048421">
    <property type="entry name" value="YqgU_beta-prop"/>
</dbReference>
<proteinExistence type="predicted"/>
<sequence>MGKSLRNKSDQYSVPARLLFICLVFFSLAACSQLKENTKPIAHPGNPEENEGQSAKPPENWKLPLKVPEGEFFKVFGWLNDSEVIFASNLTLGSNLYFYSLETGESKLILKTENPIVTVSINPQKTRLMVHTSPSSYEAVVTVYDTSGLELANQSYPSSELHVEWNPYEEDDLLIVAFNEDWSYKSFRMDAEERKVEEMDISDPFVKWIGRDKFAYLGWNEEAPSFFAPLVLQDVQGDVKTAPIRNLYHLEAYKNLIMGISAAGTEFERAIFAFYDNQLSPIFSFELPQLGRFSGWLVPFMDFNAGRQEFTIFEPVKSGDADTYTEGFILASHTFGGGRKVILEGAENQPIVSSPNGEAFLYGYRFEKMIDAAEKKILSLIQE</sequence>
<evidence type="ECO:0000313" key="4">
    <source>
        <dbReference type="Proteomes" id="UP000257144"/>
    </source>
</evidence>
<evidence type="ECO:0000259" key="2">
    <source>
        <dbReference type="Pfam" id="PF21101"/>
    </source>
</evidence>
<dbReference type="SUPFAM" id="SSF69322">
    <property type="entry name" value="Tricorn protease domain 2"/>
    <property type="match status" value="1"/>
</dbReference>
<feature type="domain" description="YqgU-like 6-bladed beta-propeller" evidence="2">
    <location>
        <begin position="101"/>
        <end position="363"/>
    </location>
</feature>
<dbReference type="OrthoDB" id="2168335at2"/>
<keyword evidence="4" id="KW-1185">Reference proteome</keyword>
<comment type="caution">
    <text evidence="3">The sequence shown here is derived from an EMBL/GenBank/DDBJ whole genome shotgun (WGS) entry which is preliminary data.</text>
</comment>
<accession>A0A3D8GM08</accession>
<evidence type="ECO:0000313" key="3">
    <source>
        <dbReference type="EMBL" id="RDU35372.1"/>
    </source>
</evidence>
<reference evidence="3 4" key="1">
    <citation type="submission" date="2018-07" db="EMBL/GenBank/DDBJ databases">
        <title>Bacillus sp. YLB-04 draft genome sequence.</title>
        <authorList>
            <person name="Yu L."/>
            <person name="Tang X."/>
        </authorList>
    </citation>
    <scope>NUCLEOTIDE SEQUENCE [LARGE SCALE GENOMIC DNA]</scope>
    <source>
        <strain evidence="3 4">YLB-04</strain>
    </source>
</reference>
<protein>
    <recommendedName>
        <fullName evidence="2">YqgU-like 6-bladed beta-propeller domain-containing protein</fullName>
    </recommendedName>
</protein>
<name>A0A3D8GM08_9BACI</name>
<feature type="region of interest" description="Disordered" evidence="1">
    <location>
        <begin position="38"/>
        <end position="60"/>
    </location>
</feature>
<dbReference type="Pfam" id="PF21101">
    <property type="entry name" value="YqgU"/>
    <property type="match status" value="1"/>
</dbReference>
<dbReference type="EMBL" id="QNQT01000010">
    <property type="protein sequence ID" value="RDU35372.1"/>
    <property type="molecule type" value="Genomic_DNA"/>
</dbReference>
<dbReference type="PROSITE" id="PS51257">
    <property type="entry name" value="PROKAR_LIPOPROTEIN"/>
    <property type="match status" value="1"/>
</dbReference>
<evidence type="ECO:0000256" key="1">
    <source>
        <dbReference type="SAM" id="MobiDB-lite"/>
    </source>
</evidence>